<dbReference type="RefSeq" id="YP_009119528.1">
    <property type="nucleotide sequence ID" value="NC_026440.1"/>
</dbReference>
<dbReference type="InterPro" id="IPR052050">
    <property type="entry name" value="SecEffector_AnkRepeat"/>
</dbReference>
<sequence>MQGNGDGMAQGLRLVDMPPEIIFCILAWISIRDRGACAIASPLLVGEHLATAAARCPSLSLPTLLAAGAPLDIVEKVVTWRGAIIRPVLLKPAVRGGRLDVIDWIHARLTGPIEVHCKSDDESEDEADYREHDHTNKEHPLIIPERKKSRSRESVRERRQKRRHRGHSTHKRRTGPTIAALYEAAYYGRATVLASLLDRYQVDFGGKHGQRLLYALTIEACTGPASGTDAIALLHSRSARLAMSGPCECSRDAGRAAASAERVDVLAWMRAVGCNARLNTKWEWPHHNTPLSKAMRGGRVATAQWLIDVMDVAAWPKHDEDLDDAMVAAAKRGHVHILDMFHGLGEQTCPHQAIIEAARHGQLDIVQWVLRDPSPDVDPRKATATICPPLTIGWAAAENGCGRVVRWLAARPDARRFLGVGAARAALIKGHAGVALFLHQVGIARFDQWNALATAVASRNVNAAEMAARHGAQSDIAALAKATNEGQVDSVVFLCDYYGTADVQAAVDMTAGATSHAPWSRDRTLR</sequence>
<dbReference type="InterPro" id="IPR036770">
    <property type="entry name" value="Ankyrin_rpt-contain_sf"/>
</dbReference>
<evidence type="ECO:0000256" key="1">
    <source>
        <dbReference type="SAM" id="MobiDB-lite"/>
    </source>
</evidence>
<reference evidence="2 3" key="1">
    <citation type="journal article" date="2015" name="Parasitol. Res.">
        <title>Viruses in close associations with free-living amoebae.</title>
        <authorList>
            <person name="Scheid P."/>
        </authorList>
    </citation>
    <scope>NUCLEOTIDE SEQUENCE [LARGE SCALE GENOMIC DNA]</scope>
    <source>
        <strain evidence="2">KlaHel</strain>
    </source>
</reference>
<dbReference type="SUPFAM" id="SSF48403">
    <property type="entry name" value="Ankyrin repeat"/>
    <property type="match status" value="1"/>
</dbReference>
<protein>
    <submittedName>
        <fullName evidence="2">Ankyrin repeat protein</fullName>
    </submittedName>
</protein>
<evidence type="ECO:0000313" key="2">
    <source>
        <dbReference type="EMBL" id="AJF97293.1"/>
    </source>
</evidence>
<feature type="compositionally biased region" description="Basic and acidic residues" evidence="1">
    <location>
        <begin position="129"/>
        <end position="157"/>
    </location>
</feature>
<dbReference type="PANTHER" id="PTHR46586:SF3">
    <property type="entry name" value="ANKYRIN REPEAT-CONTAINING PROTEIN"/>
    <property type="match status" value="1"/>
</dbReference>
<accession>A0A0B5IX43</accession>
<organism evidence="2 3">
    <name type="scientific">Pandoravirus inopinatum</name>
    <dbReference type="NCBI Taxonomy" id="1605721"/>
    <lineage>
        <taxon>Viruses</taxon>
        <taxon>Pandoravirus</taxon>
    </lineage>
</organism>
<proteinExistence type="predicted"/>
<evidence type="ECO:0000313" key="3">
    <source>
        <dbReference type="Proteomes" id="UP000202511"/>
    </source>
</evidence>
<dbReference type="EMBL" id="KP136319">
    <property type="protein sequence ID" value="AJF97293.1"/>
    <property type="molecule type" value="Genomic_DNA"/>
</dbReference>
<dbReference type="KEGG" id="vg:23462210"/>
<feature type="compositionally biased region" description="Basic residues" evidence="1">
    <location>
        <begin position="158"/>
        <end position="174"/>
    </location>
</feature>
<dbReference type="Gene3D" id="1.25.40.20">
    <property type="entry name" value="Ankyrin repeat-containing domain"/>
    <property type="match status" value="2"/>
</dbReference>
<dbReference type="GeneID" id="23462210"/>
<dbReference type="PANTHER" id="PTHR46586">
    <property type="entry name" value="ANKYRIN REPEAT-CONTAINING PROTEIN"/>
    <property type="match status" value="1"/>
</dbReference>
<dbReference type="Proteomes" id="UP000202511">
    <property type="component" value="Segment"/>
</dbReference>
<name>A0A0B5IX43_9VIRU</name>
<feature type="region of interest" description="Disordered" evidence="1">
    <location>
        <begin position="117"/>
        <end position="174"/>
    </location>
</feature>